<dbReference type="Proteomes" id="UP000023152">
    <property type="component" value="Unassembled WGS sequence"/>
</dbReference>
<name>X6MBS7_RETFI</name>
<protein>
    <submittedName>
        <fullName evidence="1">Uncharacterized protein</fullName>
    </submittedName>
</protein>
<dbReference type="EMBL" id="ASPP01022446">
    <property type="protein sequence ID" value="ETO11463.1"/>
    <property type="molecule type" value="Genomic_DNA"/>
</dbReference>
<keyword evidence="2" id="KW-1185">Reference proteome</keyword>
<evidence type="ECO:0000313" key="2">
    <source>
        <dbReference type="Proteomes" id="UP000023152"/>
    </source>
</evidence>
<proteinExistence type="predicted"/>
<evidence type="ECO:0000313" key="1">
    <source>
        <dbReference type="EMBL" id="ETO11463.1"/>
    </source>
</evidence>
<dbReference type="AlphaFoldDB" id="X6MBS7"/>
<sequence length="219" mass="25523">MTQHFAFVTFSHTQINCKQEEKKDGDIVQSEKKISILWCLGGSDWTYEKVEIDCQKIFIVIEQPLHWESFSVRWINLVEEFCETHTKTPATRRERVFQGNIALDLFFISGNAQIRHSVRDMHQQTKKKLGCYANGADFMNVGQQSKLVVCVRTFATLKTEVSCIFPNPSLQEFCLAFVEQAHIVFAELPPVDYMRLVGRHSRKQERRTKYTKKKKGKDK</sequence>
<gene>
    <name evidence="1" type="ORF">RFI_25912</name>
</gene>
<reference evidence="1 2" key="1">
    <citation type="journal article" date="2013" name="Curr. Biol.">
        <title>The Genome of the Foraminiferan Reticulomyxa filosa.</title>
        <authorList>
            <person name="Glockner G."/>
            <person name="Hulsmann N."/>
            <person name="Schleicher M."/>
            <person name="Noegel A.A."/>
            <person name="Eichinger L."/>
            <person name="Gallinger C."/>
            <person name="Pawlowski J."/>
            <person name="Sierra R."/>
            <person name="Euteneuer U."/>
            <person name="Pillet L."/>
            <person name="Moustafa A."/>
            <person name="Platzer M."/>
            <person name="Groth M."/>
            <person name="Szafranski K."/>
            <person name="Schliwa M."/>
        </authorList>
    </citation>
    <scope>NUCLEOTIDE SEQUENCE [LARGE SCALE GENOMIC DNA]</scope>
</reference>
<organism evidence="1 2">
    <name type="scientific">Reticulomyxa filosa</name>
    <dbReference type="NCBI Taxonomy" id="46433"/>
    <lineage>
        <taxon>Eukaryota</taxon>
        <taxon>Sar</taxon>
        <taxon>Rhizaria</taxon>
        <taxon>Retaria</taxon>
        <taxon>Foraminifera</taxon>
        <taxon>Monothalamids</taxon>
        <taxon>Reticulomyxidae</taxon>
        <taxon>Reticulomyxa</taxon>
    </lineage>
</organism>
<accession>X6MBS7</accession>
<comment type="caution">
    <text evidence="1">The sequence shown here is derived from an EMBL/GenBank/DDBJ whole genome shotgun (WGS) entry which is preliminary data.</text>
</comment>